<organism evidence="14 15">
    <name type="scientific">Pomacea canaliculata</name>
    <name type="common">Golden apple snail</name>
    <dbReference type="NCBI Taxonomy" id="400727"/>
    <lineage>
        <taxon>Eukaryota</taxon>
        <taxon>Metazoa</taxon>
        <taxon>Spiralia</taxon>
        <taxon>Lophotrochozoa</taxon>
        <taxon>Mollusca</taxon>
        <taxon>Gastropoda</taxon>
        <taxon>Caenogastropoda</taxon>
        <taxon>Architaenioglossa</taxon>
        <taxon>Ampullarioidea</taxon>
        <taxon>Ampullariidae</taxon>
        <taxon>Pomacea</taxon>
    </lineage>
</organism>
<evidence type="ECO:0000256" key="7">
    <source>
        <dbReference type="ARBA" id="ARBA00023273"/>
    </source>
</evidence>
<dbReference type="PANTHER" id="PTHR31363">
    <property type="entry name" value="TRAF3-INTERACTING PROTEIN 1"/>
    <property type="match status" value="1"/>
</dbReference>
<dbReference type="GO" id="GO:0008017">
    <property type="term" value="F:microtubule binding"/>
    <property type="evidence" value="ECO:0007669"/>
    <property type="project" value="InterPro"/>
</dbReference>
<keyword evidence="6" id="KW-0206">Cytoskeleton</keyword>
<evidence type="ECO:0000313" key="14">
    <source>
        <dbReference type="EMBL" id="PVD36029.1"/>
    </source>
</evidence>
<evidence type="ECO:0000259" key="13">
    <source>
        <dbReference type="Pfam" id="PF17749"/>
    </source>
</evidence>
<name>A0A2T7PRH9_POMCA</name>
<dbReference type="Proteomes" id="UP000245119">
    <property type="component" value="Linkage Group LG2"/>
</dbReference>
<evidence type="ECO:0000256" key="1">
    <source>
        <dbReference type="ARBA" id="ARBA00004120"/>
    </source>
</evidence>
<dbReference type="InterPro" id="IPR041476">
    <property type="entry name" value="TRAF3IP1_C"/>
</dbReference>
<dbReference type="GO" id="GO:0005930">
    <property type="term" value="C:axoneme"/>
    <property type="evidence" value="ECO:0007669"/>
    <property type="project" value="UniProtKB-SubCell"/>
</dbReference>
<gene>
    <name evidence="14" type="ORF">C0Q70_02999</name>
</gene>
<evidence type="ECO:0000256" key="4">
    <source>
        <dbReference type="ARBA" id="ARBA00022794"/>
    </source>
</evidence>
<dbReference type="GO" id="GO:0030992">
    <property type="term" value="C:intraciliary transport particle B"/>
    <property type="evidence" value="ECO:0007669"/>
    <property type="project" value="TreeGrafter"/>
</dbReference>
<dbReference type="STRING" id="400727.A0A2T7PRH9"/>
<dbReference type="OrthoDB" id="10258914at2759"/>
<dbReference type="InterPro" id="IPR018799">
    <property type="entry name" value="TRAF3IP1"/>
</dbReference>
<keyword evidence="4" id="KW-0970">Cilium biogenesis/degradation</keyword>
<feature type="compositionally biased region" description="Acidic residues" evidence="11">
    <location>
        <begin position="307"/>
        <end position="318"/>
    </location>
</feature>
<dbReference type="GO" id="GO:0060271">
    <property type="term" value="P:cilium assembly"/>
    <property type="evidence" value="ECO:0007669"/>
    <property type="project" value="TreeGrafter"/>
</dbReference>
<proteinExistence type="inferred from homology"/>
<dbReference type="InterPro" id="IPR042576">
    <property type="entry name" value="TRAF3IP1_N_sf"/>
</dbReference>
<protein>
    <recommendedName>
        <fullName evidence="9">TRAF3-interacting protein 1</fullName>
    </recommendedName>
</protein>
<dbReference type="PANTHER" id="PTHR31363:SF0">
    <property type="entry name" value="TRAF3-INTERACTING PROTEIN 1"/>
    <property type="match status" value="1"/>
</dbReference>
<accession>A0A2T7PRH9</accession>
<evidence type="ECO:0000256" key="9">
    <source>
        <dbReference type="ARBA" id="ARBA00070492"/>
    </source>
</evidence>
<feature type="domain" description="TRAF3-interacting protein 1 C-terminal" evidence="13">
    <location>
        <begin position="404"/>
        <end position="554"/>
    </location>
</feature>
<evidence type="ECO:0000256" key="2">
    <source>
        <dbReference type="ARBA" id="ARBA00004430"/>
    </source>
</evidence>
<keyword evidence="7" id="KW-0966">Cell projection</keyword>
<evidence type="ECO:0000256" key="8">
    <source>
        <dbReference type="ARBA" id="ARBA00043971"/>
    </source>
</evidence>
<dbReference type="GO" id="GO:0070507">
    <property type="term" value="P:regulation of microtubule cytoskeleton organization"/>
    <property type="evidence" value="ECO:0007669"/>
    <property type="project" value="TreeGrafter"/>
</dbReference>
<dbReference type="InterPro" id="IPR040468">
    <property type="entry name" value="TRAF3IP1_N"/>
</dbReference>
<evidence type="ECO:0000256" key="11">
    <source>
        <dbReference type="SAM" id="MobiDB-lite"/>
    </source>
</evidence>
<feature type="region of interest" description="Disordered" evidence="11">
    <location>
        <begin position="129"/>
        <end position="376"/>
    </location>
</feature>
<reference evidence="14 15" key="1">
    <citation type="submission" date="2018-04" db="EMBL/GenBank/DDBJ databases">
        <title>The genome of golden apple snail Pomacea canaliculata provides insight into stress tolerance and invasive adaptation.</title>
        <authorList>
            <person name="Liu C."/>
            <person name="Liu B."/>
            <person name="Ren Y."/>
            <person name="Zhang Y."/>
            <person name="Wang H."/>
            <person name="Li S."/>
            <person name="Jiang F."/>
            <person name="Yin L."/>
            <person name="Zhang G."/>
            <person name="Qian W."/>
            <person name="Fan W."/>
        </authorList>
    </citation>
    <scope>NUCLEOTIDE SEQUENCE [LARGE SCALE GENOMIC DNA]</scope>
    <source>
        <strain evidence="14">SZHN2017</strain>
        <tissue evidence="14">Muscle</tissue>
    </source>
</reference>
<keyword evidence="5 10" id="KW-0175">Coiled coil</keyword>
<dbReference type="AlphaFoldDB" id="A0A2T7PRH9"/>
<feature type="compositionally biased region" description="Basic and acidic residues" evidence="11">
    <location>
        <begin position="137"/>
        <end position="228"/>
    </location>
</feature>
<evidence type="ECO:0000259" key="12">
    <source>
        <dbReference type="Pfam" id="PF10243"/>
    </source>
</evidence>
<dbReference type="Pfam" id="PF10243">
    <property type="entry name" value="MIP-T3"/>
    <property type="match status" value="1"/>
</dbReference>
<dbReference type="GO" id="GO:0042073">
    <property type="term" value="P:intraciliary transport"/>
    <property type="evidence" value="ECO:0007669"/>
    <property type="project" value="TreeGrafter"/>
</dbReference>
<keyword evidence="3" id="KW-0963">Cytoplasm</keyword>
<evidence type="ECO:0000256" key="5">
    <source>
        <dbReference type="ARBA" id="ARBA00023054"/>
    </source>
</evidence>
<dbReference type="GO" id="GO:0036064">
    <property type="term" value="C:ciliary basal body"/>
    <property type="evidence" value="ECO:0007669"/>
    <property type="project" value="TreeGrafter"/>
</dbReference>
<dbReference type="Gene3D" id="1.10.418.50">
    <property type="entry name" value="Microtubule-binding protein MIP-T3"/>
    <property type="match status" value="1"/>
</dbReference>
<dbReference type="Pfam" id="PF17749">
    <property type="entry name" value="MIP-T3_C"/>
    <property type="match status" value="1"/>
</dbReference>
<dbReference type="GO" id="GO:0048731">
    <property type="term" value="P:system development"/>
    <property type="evidence" value="ECO:0007669"/>
    <property type="project" value="UniProtKB-ARBA"/>
</dbReference>
<evidence type="ECO:0000256" key="10">
    <source>
        <dbReference type="SAM" id="Coils"/>
    </source>
</evidence>
<comment type="caution">
    <text evidence="14">The sequence shown here is derived from an EMBL/GenBank/DDBJ whole genome shotgun (WGS) entry which is preliminary data.</text>
</comment>
<comment type="subcellular location">
    <subcellularLocation>
        <location evidence="2">Cytoplasm</location>
        <location evidence="2">Cytoskeleton</location>
        <location evidence="2">Cilium axoneme</location>
    </subcellularLocation>
    <subcellularLocation>
        <location evidence="1">Cytoplasm</location>
        <location evidence="1">Cytoskeleton</location>
        <location evidence="1">Cilium basal body</location>
    </subcellularLocation>
</comment>
<feature type="coiled-coil region" evidence="10">
    <location>
        <begin position="446"/>
        <end position="501"/>
    </location>
</feature>
<evidence type="ECO:0000313" key="15">
    <source>
        <dbReference type="Proteomes" id="UP000245119"/>
    </source>
</evidence>
<dbReference type="FunFam" id="1.10.418.50:FF:000001">
    <property type="entry name" value="TRAF3-interacting protein 1 isoform X1"/>
    <property type="match status" value="1"/>
</dbReference>
<comment type="similarity">
    <text evidence="8">Belongs to the TRAF3IP1 family.</text>
</comment>
<sequence>MDPKIAKKTQDTLGKIIKKPPLTEKLLSKPPFRFLHDIMTSVVRTTGFMKGLFTEAEMNSDNVKDKDSKIAFLQKAVDMIVAVTGQRLSMKPIKVVAGHEPENTNEFLQALAAAINAKVDNEEYVKRVLSGGGGSSKGEKEHDRVDTERTRSAGRKRDSHDKQQKEDEERNQERPKDRDRSRGDRHKERDGNEKERDQNRTRDQREKSQEREEKHRDKERDKDPEKDRDRRRRAREMEEKENETPETNAEKESNQDMPDVQSTLLVRYSYSVQLQRPASAKGSRRRRQGRDNKDEEDEEFQQRFPDDNQESGLGDEDLPPQVVAARKIGRPSSARPAPPRPKHEGSEAEPTMRLGSGAPTNLITDNDRQSEDEDENFLVEETALPQPPSVTDQVGLCQCKLLHAGALVKKMLESKKEAEQQQQPSLIKKTEIERPALSDVQRRKQREMVSKEIERLQGSIQSLTRSANPLGKIMDYVQEDLDSMQKELDRWRAENKEHALALRRERSVTDRAVEPLRAQLADLERAISDQLDLIAATKSNILRNDQRIDKILRSLAKS</sequence>
<feature type="compositionally biased region" description="Polar residues" evidence="11">
    <location>
        <begin position="260"/>
        <end position="276"/>
    </location>
</feature>
<evidence type="ECO:0000256" key="6">
    <source>
        <dbReference type="ARBA" id="ARBA00023212"/>
    </source>
</evidence>
<dbReference type="GO" id="GO:0048513">
    <property type="term" value="P:animal organ development"/>
    <property type="evidence" value="ECO:0007669"/>
    <property type="project" value="UniProtKB-ARBA"/>
</dbReference>
<keyword evidence="15" id="KW-1185">Reference proteome</keyword>
<dbReference type="EMBL" id="PZQS01000002">
    <property type="protein sequence ID" value="PVD36029.1"/>
    <property type="molecule type" value="Genomic_DNA"/>
</dbReference>
<feature type="domain" description="TRAF3-interacting protein 1 N-terminal" evidence="12">
    <location>
        <begin position="6"/>
        <end position="114"/>
    </location>
</feature>
<evidence type="ECO:0000256" key="3">
    <source>
        <dbReference type="ARBA" id="ARBA00022490"/>
    </source>
</evidence>